<dbReference type="Pfam" id="PF08713">
    <property type="entry name" value="DNA_alkylation"/>
    <property type="match status" value="1"/>
</dbReference>
<evidence type="ECO:0000313" key="2">
    <source>
        <dbReference type="Proteomes" id="UP000198555"/>
    </source>
</evidence>
<dbReference type="SUPFAM" id="SSF48371">
    <property type="entry name" value="ARM repeat"/>
    <property type="match status" value="1"/>
</dbReference>
<dbReference type="PANTHER" id="PTHR34070:SF1">
    <property type="entry name" value="DNA ALKYLATION REPAIR PROTEIN"/>
    <property type="match status" value="1"/>
</dbReference>
<protein>
    <submittedName>
        <fullName evidence="1">3-methyladenine DNA glycosylase AlkD</fullName>
    </submittedName>
</protein>
<reference evidence="2" key="1">
    <citation type="submission" date="2016-10" db="EMBL/GenBank/DDBJ databases">
        <authorList>
            <person name="Varghese N."/>
            <person name="Submissions S."/>
        </authorList>
    </citation>
    <scope>NUCLEOTIDE SEQUENCE [LARGE SCALE GENOMIC DNA]</scope>
    <source>
        <strain evidence="2">DSM 19326</strain>
    </source>
</reference>
<dbReference type="InterPro" id="IPR014825">
    <property type="entry name" value="DNA_alkylation"/>
</dbReference>
<gene>
    <name evidence="1" type="ORF">SAMN05421793_14219</name>
</gene>
<keyword evidence="2" id="KW-1185">Reference proteome</keyword>
<name>A0A1H6LDY6_9FLAO</name>
<dbReference type="Proteomes" id="UP000198555">
    <property type="component" value="Unassembled WGS sequence"/>
</dbReference>
<dbReference type="STRING" id="420404.SAMN05421793_14219"/>
<dbReference type="EMBL" id="FNWX01000042">
    <property type="protein sequence ID" value="SEH86797.1"/>
    <property type="molecule type" value="Genomic_DNA"/>
</dbReference>
<sequence>MNQSIVSEIKTALQELAITEKAIIMQSFFKTGSCEYGEGDIFIGVTVPDQRSVAKEFYNKISLEELSELLSSEIHEHRLTALLMLVYKFEKTKDKIQQKEIVDFYLTHTKYINNWDLVDTSCYKILGRYCFENQNSKLLEKLSNSKNMWEMRMAIVGTTHHIKNGQFDLTKIFALKNLNHPHDLMHKANGWLLREMGKKNERELLDFLNLHYKEMPRTCLRYAIEKLEEEVRQNYLKGRI</sequence>
<dbReference type="AlphaFoldDB" id="A0A1H6LDY6"/>
<dbReference type="RefSeq" id="WP_089770740.1">
    <property type="nucleotide sequence ID" value="NZ_FNWX01000042.1"/>
</dbReference>
<dbReference type="InterPro" id="IPR016024">
    <property type="entry name" value="ARM-type_fold"/>
</dbReference>
<dbReference type="CDD" id="cd06561">
    <property type="entry name" value="AlkD_like"/>
    <property type="match status" value="1"/>
</dbReference>
<dbReference type="PANTHER" id="PTHR34070">
    <property type="entry name" value="ARMADILLO-TYPE FOLD"/>
    <property type="match status" value="1"/>
</dbReference>
<dbReference type="Gene3D" id="1.25.10.90">
    <property type="match status" value="1"/>
</dbReference>
<accession>A0A1H6LDY6</accession>
<evidence type="ECO:0000313" key="1">
    <source>
        <dbReference type="EMBL" id="SEH86797.1"/>
    </source>
</evidence>
<proteinExistence type="predicted"/>
<organism evidence="1 2">
    <name type="scientific">Epilithonimonas hominis</name>
    <dbReference type="NCBI Taxonomy" id="420404"/>
    <lineage>
        <taxon>Bacteria</taxon>
        <taxon>Pseudomonadati</taxon>
        <taxon>Bacteroidota</taxon>
        <taxon>Flavobacteriia</taxon>
        <taxon>Flavobacteriales</taxon>
        <taxon>Weeksellaceae</taxon>
        <taxon>Chryseobacterium group</taxon>
        <taxon>Epilithonimonas</taxon>
    </lineage>
</organism>